<dbReference type="PANTHER" id="PTHR23088">
    <property type="entry name" value="NITRILASE-RELATED"/>
    <property type="match status" value="1"/>
</dbReference>
<dbReference type="OrthoDB" id="10250282at2759"/>
<reference evidence="4" key="3">
    <citation type="submission" date="2024-02" db="EMBL/GenBank/DDBJ databases">
        <title>Comparative genomics of Cryptococcus and Kwoniella reveals pathogenesis evolution and contrasting modes of karyotype evolution via chromosome fusion or intercentromeric recombination.</title>
        <authorList>
            <person name="Coelho M.A."/>
            <person name="David-Palma M."/>
            <person name="Shea T."/>
            <person name="Bowers K."/>
            <person name="McGinley-Smith S."/>
            <person name="Mohammad A.W."/>
            <person name="Gnirke A."/>
            <person name="Yurkov A.M."/>
            <person name="Nowrousian M."/>
            <person name="Sun S."/>
            <person name="Cuomo C.A."/>
            <person name="Heitman J."/>
        </authorList>
    </citation>
    <scope>NUCLEOTIDE SEQUENCE</scope>
    <source>
        <strain evidence="4">CBS 10117</strain>
    </source>
</reference>
<gene>
    <name evidence="3" type="ORF">I303_03113</name>
    <name evidence="4" type="ORF">I303_103093</name>
</gene>
<dbReference type="InterPro" id="IPR045254">
    <property type="entry name" value="Nit1/2_C-N_Hydrolase"/>
</dbReference>
<proteinExistence type="predicted"/>
<evidence type="ECO:0000313" key="5">
    <source>
        <dbReference type="Proteomes" id="UP000078595"/>
    </source>
</evidence>
<sequence length="301" mass="33404">MASIKAKSFRLALLQLGSLTSSKTNNIAVAKKAVVEAINSTPKPHLIVLPEIWNSPYAVNAFREYSEKIPQVGTKWGQLNEGEEGETVKAMREMARDNQVWLIGGSIPQKDEKADEIFNTCTVYDPEGTLVAIHQKVHLFDIDIPGRQTFKESDTLTGGKSLTTFDTPFGKIGLGICYDIRFPEMATIAARQGCVAMIYPAAFNTTTGPMHWTLLQRARAVDNQIYVAMCSPARHPEASYQAYGHSLVVNPLGDVLVEASHEPTTIYADIDVEMLNTTRKNLPITIQRRFDVYPDVAEKFL</sequence>
<accession>A0A1A6AAL1</accession>
<dbReference type="InterPro" id="IPR003010">
    <property type="entry name" value="C-N_Hydrolase"/>
</dbReference>
<feature type="domain" description="CN hydrolase" evidence="2">
    <location>
        <begin position="9"/>
        <end position="272"/>
    </location>
</feature>
<dbReference type="Proteomes" id="UP000078595">
    <property type="component" value="Chromosome 3"/>
</dbReference>
<dbReference type="PROSITE" id="PS01227">
    <property type="entry name" value="UPF0012"/>
    <property type="match status" value="1"/>
</dbReference>
<dbReference type="PROSITE" id="PS50263">
    <property type="entry name" value="CN_HYDROLASE"/>
    <property type="match status" value="1"/>
</dbReference>
<dbReference type="InterPro" id="IPR001110">
    <property type="entry name" value="UPF0012_CS"/>
</dbReference>
<dbReference type="GO" id="GO:0006528">
    <property type="term" value="P:asparagine metabolic process"/>
    <property type="evidence" value="ECO:0007669"/>
    <property type="project" value="TreeGrafter"/>
</dbReference>
<reference evidence="3" key="1">
    <citation type="submission" date="2013-07" db="EMBL/GenBank/DDBJ databases">
        <title>The Genome Sequence of Cryptococcus dejecticola CBS10117.</title>
        <authorList>
            <consortium name="The Broad Institute Genome Sequencing Platform"/>
            <person name="Cuomo C."/>
            <person name="Litvintseva A."/>
            <person name="Chen Y."/>
            <person name="Heitman J."/>
            <person name="Sun S."/>
            <person name="Springer D."/>
            <person name="Dromer F."/>
            <person name="Young S.K."/>
            <person name="Zeng Q."/>
            <person name="Gargeya S."/>
            <person name="Fitzgerald M."/>
            <person name="Abouelleil A."/>
            <person name="Alvarado L."/>
            <person name="Berlin A.M."/>
            <person name="Chapman S.B."/>
            <person name="Dewar J."/>
            <person name="Goldberg J."/>
            <person name="Griggs A."/>
            <person name="Gujja S."/>
            <person name="Hansen M."/>
            <person name="Howarth C."/>
            <person name="Imamovic A."/>
            <person name="Larimer J."/>
            <person name="McCowan C."/>
            <person name="Murphy C."/>
            <person name="Pearson M."/>
            <person name="Priest M."/>
            <person name="Roberts A."/>
            <person name="Saif S."/>
            <person name="Shea T."/>
            <person name="Sykes S."/>
            <person name="Wortman J."/>
            <person name="Nusbaum C."/>
            <person name="Birren B."/>
        </authorList>
    </citation>
    <scope>NUCLEOTIDE SEQUENCE [LARGE SCALE GENOMIC DNA]</scope>
    <source>
        <strain evidence="3">CBS 10117</strain>
    </source>
</reference>
<dbReference type="GO" id="GO:0006541">
    <property type="term" value="P:glutamine metabolic process"/>
    <property type="evidence" value="ECO:0007669"/>
    <property type="project" value="TreeGrafter"/>
</dbReference>
<dbReference type="EMBL" id="CP144532">
    <property type="protein sequence ID" value="WWC60519.1"/>
    <property type="molecule type" value="Genomic_DNA"/>
</dbReference>
<organism evidence="3">
    <name type="scientific">Kwoniella dejecticola CBS 10117</name>
    <dbReference type="NCBI Taxonomy" id="1296121"/>
    <lineage>
        <taxon>Eukaryota</taxon>
        <taxon>Fungi</taxon>
        <taxon>Dikarya</taxon>
        <taxon>Basidiomycota</taxon>
        <taxon>Agaricomycotina</taxon>
        <taxon>Tremellomycetes</taxon>
        <taxon>Tremellales</taxon>
        <taxon>Cryptococcaceae</taxon>
        <taxon>Kwoniella</taxon>
    </lineage>
</organism>
<dbReference type="GO" id="GO:0005739">
    <property type="term" value="C:mitochondrion"/>
    <property type="evidence" value="ECO:0007669"/>
    <property type="project" value="TreeGrafter"/>
</dbReference>
<dbReference type="KEGG" id="kdj:28966812"/>
<keyword evidence="5" id="KW-1185">Reference proteome</keyword>
<dbReference type="GO" id="GO:0050152">
    <property type="term" value="F:omega-amidase activity"/>
    <property type="evidence" value="ECO:0007669"/>
    <property type="project" value="TreeGrafter"/>
</dbReference>
<dbReference type="CDD" id="cd07572">
    <property type="entry name" value="nit"/>
    <property type="match status" value="1"/>
</dbReference>
<dbReference type="GO" id="GO:0006107">
    <property type="term" value="P:oxaloacetate metabolic process"/>
    <property type="evidence" value="ECO:0007669"/>
    <property type="project" value="TreeGrafter"/>
</dbReference>
<dbReference type="Pfam" id="PF00795">
    <property type="entry name" value="CN_hydrolase"/>
    <property type="match status" value="1"/>
</dbReference>
<evidence type="ECO:0000259" key="2">
    <source>
        <dbReference type="PROSITE" id="PS50263"/>
    </source>
</evidence>
<dbReference type="Gene3D" id="3.60.110.10">
    <property type="entry name" value="Carbon-nitrogen hydrolase"/>
    <property type="match status" value="1"/>
</dbReference>
<dbReference type="PANTHER" id="PTHR23088:SF30">
    <property type="entry name" value="OMEGA-AMIDASE NIT2"/>
    <property type="match status" value="1"/>
</dbReference>
<dbReference type="VEuPathDB" id="FungiDB:I303_03113"/>
<dbReference type="SUPFAM" id="SSF56317">
    <property type="entry name" value="Carbon-nitrogen hydrolase"/>
    <property type="match status" value="1"/>
</dbReference>
<dbReference type="EMBL" id="KI894029">
    <property type="protein sequence ID" value="OBR87089.1"/>
    <property type="molecule type" value="Genomic_DNA"/>
</dbReference>
<evidence type="ECO:0000313" key="4">
    <source>
        <dbReference type="EMBL" id="WWC60519.1"/>
    </source>
</evidence>
<dbReference type="STRING" id="1296121.A0A1A6AAL1"/>
<evidence type="ECO:0000313" key="3">
    <source>
        <dbReference type="EMBL" id="OBR87089.1"/>
    </source>
</evidence>
<evidence type="ECO:0000256" key="1">
    <source>
        <dbReference type="ARBA" id="ARBA00022801"/>
    </source>
</evidence>
<reference evidence="4" key="2">
    <citation type="submission" date="2013-07" db="EMBL/GenBank/DDBJ databases">
        <authorList>
            <consortium name="The Broad Institute Genome Sequencing Platform"/>
            <person name="Cuomo C."/>
            <person name="Litvintseva A."/>
            <person name="Chen Y."/>
            <person name="Heitman J."/>
            <person name="Sun S."/>
            <person name="Springer D."/>
            <person name="Dromer F."/>
            <person name="Young S.K."/>
            <person name="Zeng Q."/>
            <person name="Gargeya S."/>
            <person name="Fitzgerald M."/>
            <person name="Abouelleil A."/>
            <person name="Alvarado L."/>
            <person name="Berlin A.M."/>
            <person name="Chapman S.B."/>
            <person name="Dewar J."/>
            <person name="Goldberg J."/>
            <person name="Griggs A."/>
            <person name="Gujja S."/>
            <person name="Hansen M."/>
            <person name="Howarth C."/>
            <person name="Imamovic A."/>
            <person name="Larimer J."/>
            <person name="McCowan C."/>
            <person name="Murphy C."/>
            <person name="Pearson M."/>
            <person name="Priest M."/>
            <person name="Roberts A."/>
            <person name="Saif S."/>
            <person name="Shea T."/>
            <person name="Sykes S."/>
            <person name="Wortman J."/>
            <person name="Nusbaum C."/>
            <person name="Birren B."/>
        </authorList>
    </citation>
    <scope>NUCLEOTIDE SEQUENCE</scope>
    <source>
        <strain evidence="4">CBS 10117</strain>
    </source>
</reference>
<protein>
    <submittedName>
        <fullName evidence="3">Hydrolase</fullName>
    </submittedName>
</protein>
<keyword evidence="1 3" id="KW-0378">Hydrolase</keyword>
<dbReference type="AlphaFoldDB" id="A0A1A6AAL1"/>
<dbReference type="FunFam" id="3.60.110.10:FF:000028">
    <property type="entry name" value="Hydrolase, putative"/>
    <property type="match status" value="1"/>
</dbReference>
<name>A0A1A6AAL1_9TREE</name>
<dbReference type="RefSeq" id="XP_018264931.1">
    <property type="nucleotide sequence ID" value="XM_018406437.1"/>
</dbReference>
<dbReference type="GeneID" id="28966812"/>
<dbReference type="InterPro" id="IPR036526">
    <property type="entry name" value="C-N_Hydrolase_sf"/>
</dbReference>